<evidence type="ECO:0000313" key="4">
    <source>
        <dbReference type="Proteomes" id="UP000224634"/>
    </source>
</evidence>
<dbReference type="PANTHER" id="PTHR10039:SF14">
    <property type="entry name" value="NACHT DOMAIN-CONTAINING PROTEIN"/>
    <property type="match status" value="1"/>
</dbReference>
<dbReference type="SUPFAM" id="SSF52540">
    <property type="entry name" value="P-loop containing nucleoside triphosphate hydrolases"/>
    <property type="match status" value="1"/>
</dbReference>
<accession>A0A2B7WSA3</accession>
<dbReference type="Pfam" id="PF24883">
    <property type="entry name" value="NPHP3_N"/>
    <property type="match status" value="1"/>
</dbReference>
<evidence type="ECO:0000259" key="2">
    <source>
        <dbReference type="Pfam" id="PF24883"/>
    </source>
</evidence>
<sequence length="299" mass="33807">MSKEDTSPVLFYHCDANQQTSAFAILKSMAWKLLNQQPDILVKKLHNDVSYMAKFRAAKSFDGLWQIFANILAHVRELFIIIDSIHECDQRRVRLMRCLQGALALAGQRCKLRIIVSSRHVNDLNQYSTFVIPYTHVEMDNGIMSFKQKSLSLATRTASTDLCSEALMAVNRCGGGLLRARGIAHLLRTQASTEQEGLELLDKITATEELVKHLWKDIMSSKTSLGLNRRIVSILLEAQTVLSLADIWRAVHEYTDSSFNKEDSSTVEIERILQLDLWGLVECGGNCYSLQTVVIEIFN</sequence>
<evidence type="ECO:0000256" key="1">
    <source>
        <dbReference type="ARBA" id="ARBA00022737"/>
    </source>
</evidence>
<dbReference type="EMBL" id="PDNA01000270">
    <property type="protein sequence ID" value="PGG99459.1"/>
    <property type="molecule type" value="Genomic_DNA"/>
</dbReference>
<gene>
    <name evidence="3" type="ORF">AJ80_09345</name>
</gene>
<evidence type="ECO:0000313" key="3">
    <source>
        <dbReference type="EMBL" id="PGG99459.1"/>
    </source>
</evidence>
<dbReference type="AlphaFoldDB" id="A0A2B7WSA3"/>
<organism evidence="3 4">
    <name type="scientific">Polytolypa hystricis (strain UAMH7299)</name>
    <dbReference type="NCBI Taxonomy" id="1447883"/>
    <lineage>
        <taxon>Eukaryota</taxon>
        <taxon>Fungi</taxon>
        <taxon>Dikarya</taxon>
        <taxon>Ascomycota</taxon>
        <taxon>Pezizomycotina</taxon>
        <taxon>Eurotiomycetes</taxon>
        <taxon>Eurotiomycetidae</taxon>
        <taxon>Onygenales</taxon>
        <taxon>Onygenales incertae sedis</taxon>
        <taxon>Polytolypa</taxon>
    </lineage>
</organism>
<protein>
    <recommendedName>
        <fullName evidence="2">Nephrocystin 3-like N-terminal domain-containing protein</fullName>
    </recommendedName>
</protein>
<reference evidence="3 4" key="1">
    <citation type="submission" date="2017-10" db="EMBL/GenBank/DDBJ databases">
        <title>Comparative genomics in systemic dimorphic fungi from Ajellomycetaceae.</title>
        <authorList>
            <person name="Munoz J.F."/>
            <person name="Mcewen J.G."/>
            <person name="Clay O.K."/>
            <person name="Cuomo C.A."/>
        </authorList>
    </citation>
    <scope>NUCLEOTIDE SEQUENCE [LARGE SCALE GENOMIC DNA]</scope>
    <source>
        <strain evidence="3 4">UAMH7299</strain>
    </source>
</reference>
<dbReference type="PANTHER" id="PTHR10039">
    <property type="entry name" value="AMELOGENIN"/>
    <property type="match status" value="1"/>
</dbReference>
<comment type="caution">
    <text evidence="3">The sequence shown here is derived from an EMBL/GenBank/DDBJ whole genome shotgun (WGS) entry which is preliminary data.</text>
</comment>
<dbReference type="InterPro" id="IPR056884">
    <property type="entry name" value="NPHP3-like_N"/>
</dbReference>
<keyword evidence="1" id="KW-0677">Repeat</keyword>
<keyword evidence="4" id="KW-1185">Reference proteome</keyword>
<dbReference type="Proteomes" id="UP000224634">
    <property type="component" value="Unassembled WGS sequence"/>
</dbReference>
<dbReference type="InterPro" id="IPR027417">
    <property type="entry name" value="P-loop_NTPase"/>
</dbReference>
<dbReference type="Gene3D" id="3.40.50.300">
    <property type="entry name" value="P-loop containing nucleotide triphosphate hydrolases"/>
    <property type="match status" value="1"/>
</dbReference>
<feature type="domain" description="Nephrocystin 3-like N-terminal" evidence="2">
    <location>
        <begin position="6"/>
        <end position="119"/>
    </location>
</feature>
<dbReference type="OrthoDB" id="674604at2759"/>
<name>A0A2B7WSA3_POLH7</name>
<proteinExistence type="predicted"/>